<evidence type="ECO:0000313" key="3">
    <source>
        <dbReference type="EMBL" id="CAB3224923.1"/>
    </source>
</evidence>
<reference evidence="3 4" key="1">
    <citation type="submission" date="2020-04" db="EMBL/GenBank/DDBJ databases">
        <authorList>
            <person name="Wallbank WR R."/>
            <person name="Pardo Diaz C."/>
            <person name="Kozak K."/>
            <person name="Martin S."/>
            <person name="Jiggins C."/>
            <person name="Moest M."/>
            <person name="Warren A I."/>
            <person name="Byers J.R.P. K."/>
            <person name="Montejo-Kovacevich G."/>
            <person name="Yen C E."/>
        </authorList>
    </citation>
    <scope>NUCLEOTIDE SEQUENCE [LARGE SCALE GENOMIC DNA]</scope>
</reference>
<evidence type="ECO:0000256" key="1">
    <source>
        <dbReference type="ARBA" id="ARBA00010601"/>
    </source>
</evidence>
<dbReference type="Proteomes" id="UP000494106">
    <property type="component" value="Unassembled WGS sequence"/>
</dbReference>
<proteinExistence type="inferred from homology"/>
<feature type="signal peptide" evidence="2">
    <location>
        <begin position="1"/>
        <end position="20"/>
    </location>
</feature>
<keyword evidence="4" id="KW-1185">Reference proteome</keyword>
<protein>
    <submittedName>
        <fullName evidence="3">Uncharacterized protein</fullName>
    </submittedName>
</protein>
<accession>A0A8S0Z3M6</accession>
<sequence length="208" mass="23345">MTSVWARFIVFSLMFHIITCAVNVSTGQFIIDLFGNPVKDIKETYENLKKNILLQDEEDITTVKASMIEVPLNTERCTGNTVKDINGVCRQPCANGHFKDLFDGVHNKLHKAGEDIHNIIFPTEKEPNINYNERNEQNTSVPSKSDIHVNQEGEQVEAATQTSYTEKIVTVISSTETTSTTEKGRENFTGNCLPGYIRTPDGRCKPSF</sequence>
<dbReference type="InterPro" id="IPR003463">
    <property type="entry name" value="GBP_PSP"/>
</dbReference>
<comment type="caution">
    <text evidence="3">The sequence shown here is derived from an EMBL/GenBank/DDBJ whole genome shotgun (WGS) entry which is preliminary data.</text>
</comment>
<name>A0A8S0Z3M6_ARCPL</name>
<evidence type="ECO:0000256" key="2">
    <source>
        <dbReference type="SAM" id="SignalP"/>
    </source>
</evidence>
<feature type="chain" id="PRO_5035920477" evidence="2">
    <location>
        <begin position="21"/>
        <end position="208"/>
    </location>
</feature>
<evidence type="ECO:0000313" key="4">
    <source>
        <dbReference type="Proteomes" id="UP000494106"/>
    </source>
</evidence>
<dbReference type="EMBL" id="CADEBC010000196">
    <property type="protein sequence ID" value="CAB3224923.1"/>
    <property type="molecule type" value="Genomic_DNA"/>
</dbReference>
<gene>
    <name evidence="3" type="ORF">APLA_LOCUS2210</name>
</gene>
<organism evidence="3 4">
    <name type="scientific">Arctia plantaginis</name>
    <name type="common">Wood tiger moth</name>
    <name type="synonym">Phalaena plantaginis</name>
    <dbReference type="NCBI Taxonomy" id="874455"/>
    <lineage>
        <taxon>Eukaryota</taxon>
        <taxon>Metazoa</taxon>
        <taxon>Ecdysozoa</taxon>
        <taxon>Arthropoda</taxon>
        <taxon>Hexapoda</taxon>
        <taxon>Insecta</taxon>
        <taxon>Pterygota</taxon>
        <taxon>Neoptera</taxon>
        <taxon>Endopterygota</taxon>
        <taxon>Lepidoptera</taxon>
        <taxon>Glossata</taxon>
        <taxon>Ditrysia</taxon>
        <taxon>Noctuoidea</taxon>
        <taxon>Erebidae</taxon>
        <taxon>Arctiinae</taxon>
        <taxon>Arctia</taxon>
    </lineage>
</organism>
<dbReference type="AlphaFoldDB" id="A0A8S0Z3M6"/>
<keyword evidence="2" id="KW-0732">Signal</keyword>
<dbReference type="Pfam" id="PF02425">
    <property type="entry name" value="GBP_PSP"/>
    <property type="match status" value="1"/>
</dbReference>
<comment type="similarity">
    <text evidence="1">Belongs to the GBP/PSP1/paralytic peptide family.</text>
</comment>
<dbReference type="OrthoDB" id="7439590at2759"/>